<dbReference type="EMBL" id="JAVDRP010000009">
    <property type="protein sequence ID" value="MDR6411056.1"/>
    <property type="molecule type" value="Genomic_DNA"/>
</dbReference>
<sequence>MSNTGKAADKRRFLLLFPAMSFPQSGASVTGVSGITRF</sequence>
<comment type="caution">
    <text evidence="1">The sequence shown here is derived from an EMBL/GenBank/DDBJ whole genome shotgun (WGS) entry which is preliminary data.</text>
</comment>
<accession>A0ABU1LWU9</accession>
<organism evidence="1 2">
    <name type="scientific">Paraburkholderia terricola</name>
    <dbReference type="NCBI Taxonomy" id="169427"/>
    <lineage>
        <taxon>Bacteria</taxon>
        <taxon>Pseudomonadati</taxon>
        <taxon>Pseudomonadota</taxon>
        <taxon>Betaproteobacteria</taxon>
        <taxon>Burkholderiales</taxon>
        <taxon>Burkholderiaceae</taxon>
        <taxon>Paraburkholderia</taxon>
    </lineage>
</organism>
<evidence type="ECO:0000313" key="2">
    <source>
        <dbReference type="Proteomes" id="UP001264340"/>
    </source>
</evidence>
<reference evidence="1 2" key="1">
    <citation type="submission" date="2023-07" db="EMBL/GenBank/DDBJ databases">
        <title>Sorghum-associated microbial communities from plants grown in Nebraska, USA.</title>
        <authorList>
            <person name="Schachtman D."/>
        </authorList>
    </citation>
    <scope>NUCLEOTIDE SEQUENCE [LARGE SCALE GENOMIC DNA]</scope>
    <source>
        <strain evidence="1 2">DS1316</strain>
    </source>
</reference>
<keyword evidence="2" id="KW-1185">Reference proteome</keyword>
<dbReference type="Proteomes" id="UP001264340">
    <property type="component" value="Unassembled WGS sequence"/>
</dbReference>
<evidence type="ECO:0000313" key="1">
    <source>
        <dbReference type="EMBL" id="MDR6411056.1"/>
    </source>
</evidence>
<proteinExistence type="predicted"/>
<gene>
    <name evidence="1" type="ORF">J2804_004484</name>
</gene>
<protein>
    <submittedName>
        <fullName evidence="1">Uncharacterized protein</fullName>
    </submittedName>
</protein>
<name>A0ABU1LWU9_9BURK</name>